<dbReference type="WBParaSite" id="Hba_09672">
    <property type="protein sequence ID" value="Hba_09672"/>
    <property type="gene ID" value="Hba_09672"/>
</dbReference>
<dbReference type="AlphaFoldDB" id="A0A1I7WWR9"/>
<organism evidence="1 2">
    <name type="scientific">Heterorhabditis bacteriophora</name>
    <name type="common">Entomopathogenic nematode worm</name>
    <dbReference type="NCBI Taxonomy" id="37862"/>
    <lineage>
        <taxon>Eukaryota</taxon>
        <taxon>Metazoa</taxon>
        <taxon>Ecdysozoa</taxon>
        <taxon>Nematoda</taxon>
        <taxon>Chromadorea</taxon>
        <taxon>Rhabditida</taxon>
        <taxon>Rhabditina</taxon>
        <taxon>Rhabditomorpha</taxon>
        <taxon>Strongyloidea</taxon>
        <taxon>Heterorhabditidae</taxon>
        <taxon>Heterorhabditis</taxon>
    </lineage>
</organism>
<keyword evidence="1" id="KW-1185">Reference proteome</keyword>
<accession>A0A1I7WWR9</accession>
<evidence type="ECO:0000313" key="2">
    <source>
        <dbReference type="WBParaSite" id="Hba_09672"/>
    </source>
</evidence>
<reference evidence="2" key="1">
    <citation type="submission" date="2016-11" db="UniProtKB">
        <authorList>
            <consortium name="WormBaseParasite"/>
        </authorList>
    </citation>
    <scope>IDENTIFICATION</scope>
</reference>
<proteinExistence type="predicted"/>
<name>A0A1I7WWR9_HETBA</name>
<sequence length="23" mass="2776">MFTETKCSVTYFCRSNILFRCII</sequence>
<dbReference type="Proteomes" id="UP000095283">
    <property type="component" value="Unplaced"/>
</dbReference>
<evidence type="ECO:0000313" key="1">
    <source>
        <dbReference type="Proteomes" id="UP000095283"/>
    </source>
</evidence>
<protein>
    <submittedName>
        <fullName evidence="2">Uncharacterized protein</fullName>
    </submittedName>
</protein>